<dbReference type="EMBL" id="LJQC01000289">
    <property type="protein sequence ID" value="KPX04071.1"/>
    <property type="molecule type" value="Genomic_DNA"/>
</dbReference>
<name>A0A0N8R8N3_9PSED</name>
<evidence type="ECO:0000313" key="1">
    <source>
        <dbReference type="EMBL" id="KPX04071.1"/>
    </source>
</evidence>
<organism evidence="1 2">
    <name type="scientific">Pseudomonas syringae pv. coryli</name>
    <dbReference type="NCBI Taxonomy" id="317659"/>
    <lineage>
        <taxon>Bacteria</taxon>
        <taxon>Pseudomonadati</taxon>
        <taxon>Pseudomonadota</taxon>
        <taxon>Gammaproteobacteria</taxon>
        <taxon>Pseudomonadales</taxon>
        <taxon>Pseudomonadaceae</taxon>
        <taxon>Pseudomonas</taxon>
    </lineage>
</organism>
<sequence>MVHAHDQHMLIIREAKQVRAQQRPRAQIKRLARDGGHLQRQLGIAQFDIGQTGQINALQRDCLVVQQHLLCLIAISVKHRAQHLVALDQVIECTAQR</sequence>
<comment type="caution">
    <text evidence="1">The sequence shown here is derived from an EMBL/GenBank/DDBJ whole genome shotgun (WGS) entry which is preliminary data.</text>
</comment>
<proteinExistence type="predicted"/>
<keyword evidence="2" id="KW-1185">Reference proteome</keyword>
<protein>
    <submittedName>
        <fullName evidence="1">Uncharacterized protein</fullName>
    </submittedName>
</protein>
<accession>A0A0N8R8N3</accession>
<evidence type="ECO:0000313" key="2">
    <source>
        <dbReference type="Proteomes" id="UP000051335"/>
    </source>
</evidence>
<reference evidence="1 2" key="1">
    <citation type="submission" date="2015-09" db="EMBL/GenBank/DDBJ databases">
        <title>Genome announcement of multiple Pseudomonas syringae strains.</title>
        <authorList>
            <person name="Thakur S."/>
            <person name="Wang P.W."/>
            <person name="Gong Y."/>
            <person name="Weir B.S."/>
            <person name="Guttman D.S."/>
        </authorList>
    </citation>
    <scope>NUCLEOTIDE SEQUENCE [LARGE SCALE GENOMIC DNA]</scope>
    <source>
        <strain evidence="1 2">ICMP17001</strain>
    </source>
</reference>
<dbReference type="AlphaFoldDB" id="A0A0N8R8N3"/>
<dbReference type="Proteomes" id="UP000051335">
    <property type="component" value="Unassembled WGS sequence"/>
</dbReference>
<gene>
    <name evidence="1" type="ORF">ALO75_200095</name>
</gene>